<sequence length="240" mass="26486">MKTVAQLIPRASNSLKHTQPFPVSTGPLGVVDDETGEIIEKIFRQLQAIFPAHKQAWPDDAALKSAKRSWTKGFIDARISNIEQVRFGIEQCRRSGSPFAPSIGQFIAWCTPGPDHFGMPSKADAWMDALMETYSHPAVKVAADATGVFDLRASRQDNKGLRERFERNYDIVLRRVQSGQPIDGKILVGIGHDSQKSELELATEHADRAAQDRLREQGIPTDGKSAREALLAMLGKGGQR</sequence>
<dbReference type="InterPro" id="IPR009731">
    <property type="entry name" value="P-like"/>
</dbReference>
<dbReference type="Pfam" id="PF06992">
    <property type="entry name" value="Phage_lambda_P"/>
    <property type="match status" value="1"/>
</dbReference>
<keyword evidence="2" id="KW-1185">Reference proteome</keyword>
<proteinExistence type="predicted"/>
<dbReference type="RefSeq" id="WP_305387669.1">
    <property type="nucleotide sequence ID" value="NZ_CP117450.1"/>
</dbReference>
<organism evidence="1 2">
    <name type="scientific">Pseudomonas lurida</name>
    <dbReference type="NCBI Taxonomy" id="244566"/>
    <lineage>
        <taxon>Bacteria</taxon>
        <taxon>Pseudomonadati</taxon>
        <taxon>Pseudomonadota</taxon>
        <taxon>Gammaproteobacteria</taxon>
        <taxon>Pseudomonadales</taxon>
        <taxon>Pseudomonadaceae</taxon>
        <taxon>Pseudomonas</taxon>
    </lineage>
</organism>
<reference evidence="1 2" key="1">
    <citation type="submission" date="2023-02" db="EMBL/GenBank/DDBJ databases">
        <title>Evolution of Hrp T3SS in non-pathogenic Pseudomonas fluorescens.</title>
        <authorList>
            <person name="Liao K."/>
            <person name="Wei H."/>
            <person name="Gu Y."/>
        </authorList>
    </citation>
    <scope>NUCLEOTIDE SEQUENCE [LARGE SCALE GENOMIC DNA]</scope>
    <source>
        <strain evidence="1 2">FP2043</strain>
    </source>
</reference>
<name>A0ABY9FQ16_9PSED</name>
<accession>A0ABY9FQ16</accession>
<evidence type="ECO:0000313" key="2">
    <source>
        <dbReference type="Proteomes" id="UP001236748"/>
    </source>
</evidence>
<dbReference type="Proteomes" id="UP001236748">
    <property type="component" value="Chromosome"/>
</dbReference>
<dbReference type="EMBL" id="CP117450">
    <property type="protein sequence ID" value="WLH05411.1"/>
    <property type="molecule type" value="Genomic_DNA"/>
</dbReference>
<gene>
    <name evidence="1" type="ORF">PSH67_21595</name>
</gene>
<protein>
    <submittedName>
        <fullName evidence="1">Replication protein P</fullName>
    </submittedName>
</protein>
<evidence type="ECO:0000313" key="1">
    <source>
        <dbReference type="EMBL" id="WLH05411.1"/>
    </source>
</evidence>